<comment type="caution">
    <text evidence="12">The sequence shown here is derived from an EMBL/GenBank/DDBJ whole genome shotgun (WGS) entry which is preliminary data.</text>
</comment>
<keyword evidence="9" id="KW-0472">Membrane</keyword>
<dbReference type="RefSeq" id="WP_273595507.1">
    <property type="nucleotide sequence ID" value="NZ_JAQQXS010000003.1"/>
</dbReference>
<keyword evidence="10" id="KW-0998">Cell outer membrane</keyword>
<dbReference type="InterPro" id="IPR002299">
    <property type="entry name" value="Porin_Neis"/>
</dbReference>
<evidence type="ECO:0000313" key="13">
    <source>
        <dbReference type="Proteomes" id="UP001219862"/>
    </source>
</evidence>
<dbReference type="InterPro" id="IPR050298">
    <property type="entry name" value="Gram-neg_bact_OMP"/>
</dbReference>
<evidence type="ECO:0000256" key="7">
    <source>
        <dbReference type="ARBA" id="ARBA00023065"/>
    </source>
</evidence>
<evidence type="ECO:0000256" key="5">
    <source>
        <dbReference type="ARBA" id="ARBA00022692"/>
    </source>
</evidence>
<evidence type="ECO:0000259" key="11">
    <source>
        <dbReference type="Pfam" id="PF13609"/>
    </source>
</evidence>
<dbReference type="SUPFAM" id="SSF56935">
    <property type="entry name" value="Porins"/>
    <property type="match status" value="1"/>
</dbReference>
<dbReference type="InterPro" id="IPR001702">
    <property type="entry name" value="Porin_Gram-ve"/>
</dbReference>
<keyword evidence="8" id="KW-0626">Porin</keyword>
<gene>
    <name evidence="12" type="ORF">PRZ01_04190</name>
</gene>
<comment type="subcellular location">
    <subcellularLocation>
        <location evidence="1">Cell outer membrane</location>
        <topology evidence="1">Multi-pass membrane protein</topology>
    </subcellularLocation>
</comment>
<sequence length="364" mass="37415">MCAALITLAGVAQAQSVNIYGLIDVGVEHISKVGASGANLTRVPSNTGTLPSRLGFRGNEDLGNGMNAVFTLEMGLAPDQGTLGQGGRAFGRQAFVGLSGGWGAVTLGRQYTMLYWSLMDADILGPSVFSAGSLDAYLPNARHDNALVYRGRFGGLSVGASYSLGRDTVNAGPSPVGTNCPGESTDTKACRAWSAMVKYDSDSWGAALAYDTGNGRTVGAAPDAIFGGLTSSSKSDSRLTINGYAKLGEVKLGAGVIRRTNDGDAIKPKSDLWFVGASYPVNTSLSAEAAYMGLRYTNVSQRDSSILAARLVYKLSMRTAVYGQVGAINNDALAAVSVSGGAPGSNPVAGASQTGLSLGVRHSF</sequence>
<name>A0ABT5KPU2_9BURK</name>
<reference evidence="12 13" key="1">
    <citation type="submission" date="2022-10" db="EMBL/GenBank/DDBJ databases">
        <title>paucibacter sp. hw8 Genome sequencing.</title>
        <authorList>
            <person name="Park S."/>
        </authorList>
    </citation>
    <scope>NUCLEOTIDE SEQUENCE [LARGE SCALE GENOMIC DNA]</scope>
    <source>
        <strain evidence="13">hw8</strain>
    </source>
</reference>
<evidence type="ECO:0000256" key="4">
    <source>
        <dbReference type="ARBA" id="ARBA00022452"/>
    </source>
</evidence>
<comment type="subunit">
    <text evidence="2">Homotrimer.</text>
</comment>
<keyword evidence="6" id="KW-0732">Signal</keyword>
<evidence type="ECO:0000313" key="12">
    <source>
        <dbReference type="EMBL" id="MDC8784388.1"/>
    </source>
</evidence>
<evidence type="ECO:0000256" key="8">
    <source>
        <dbReference type="ARBA" id="ARBA00023114"/>
    </source>
</evidence>
<evidence type="ECO:0000256" key="9">
    <source>
        <dbReference type="ARBA" id="ARBA00023136"/>
    </source>
</evidence>
<dbReference type="EMBL" id="JAQQXS010000003">
    <property type="protein sequence ID" value="MDC8784388.1"/>
    <property type="molecule type" value="Genomic_DNA"/>
</dbReference>
<organism evidence="12 13">
    <name type="scientific">Roseateles koreensis</name>
    <dbReference type="NCBI Taxonomy" id="2987526"/>
    <lineage>
        <taxon>Bacteria</taxon>
        <taxon>Pseudomonadati</taxon>
        <taxon>Pseudomonadota</taxon>
        <taxon>Betaproteobacteria</taxon>
        <taxon>Burkholderiales</taxon>
        <taxon>Sphaerotilaceae</taxon>
        <taxon>Roseateles</taxon>
    </lineage>
</organism>
<keyword evidence="4" id="KW-1134">Transmembrane beta strand</keyword>
<keyword evidence="5" id="KW-0812">Transmembrane</keyword>
<dbReference type="PRINTS" id="PR00182">
    <property type="entry name" value="ECOLNEIPORIN"/>
</dbReference>
<evidence type="ECO:0000256" key="2">
    <source>
        <dbReference type="ARBA" id="ARBA00011233"/>
    </source>
</evidence>
<accession>A0ABT5KPU2</accession>
<dbReference type="Proteomes" id="UP001219862">
    <property type="component" value="Unassembled WGS sequence"/>
</dbReference>
<protein>
    <submittedName>
        <fullName evidence="12">Porin</fullName>
    </submittedName>
</protein>
<dbReference type="CDD" id="cd00342">
    <property type="entry name" value="gram_neg_porins"/>
    <property type="match status" value="1"/>
</dbReference>
<dbReference type="InterPro" id="IPR033900">
    <property type="entry name" value="Gram_neg_porin_domain"/>
</dbReference>
<keyword evidence="7" id="KW-0406">Ion transport</keyword>
<evidence type="ECO:0000256" key="10">
    <source>
        <dbReference type="ARBA" id="ARBA00023237"/>
    </source>
</evidence>
<dbReference type="Gene3D" id="2.40.160.10">
    <property type="entry name" value="Porin"/>
    <property type="match status" value="1"/>
</dbReference>
<evidence type="ECO:0000256" key="6">
    <source>
        <dbReference type="ARBA" id="ARBA00022729"/>
    </source>
</evidence>
<keyword evidence="3" id="KW-0813">Transport</keyword>
<evidence type="ECO:0000256" key="3">
    <source>
        <dbReference type="ARBA" id="ARBA00022448"/>
    </source>
</evidence>
<proteinExistence type="predicted"/>
<dbReference type="InterPro" id="IPR023614">
    <property type="entry name" value="Porin_dom_sf"/>
</dbReference>
<feature type="domain" description="Porin" evidence="11">
    <location>
        <begin position="3"/>
        <end position="332"/>
    </location>
</feature>
<keyword evidence="13" id="KW-1185">Reference proteome</keyword>
<dbReference type="PANTHER" id="PTHR34501:SF9">
    <property type="entry name" value="MAJOR OUTER MEMBRANE PROTEIN P.IA"/>
    <property type="match status" value="1"/>
</dbReference>
<dbReference type="PANTHER" id="PTHR34501">
    <property type="entry name" value="PROTEIN YDDL-RELATED"/>
    <property type="match status" value="1"/>
</dbReference>
<dbReference type="Pfam" id="PF13609">
    <property type="entry name" value="Porin_4"/>
    <property type="match status" value="1"/>
</dbReference>
<dbReference type="PRINTS" id="PR00184">
    <property type="entry name" value="NEISSPPORIN"/>
</dbReference>
<evidence type="ECO:0000256" key="1">
    <source>
        <dbReference type="ARBA" id="ARBA00004571"/>
    </source>
</evidence>